<accession>A0ABX1ZJC9</accession>
<dbReference type="Proteomes" id="UP000618579">
    <property type="component" value="Unassembled WGS sequence"/>
</dbReference>
<protein>
    <submittedName>
        <fullName evidence="3">Uncharacterized protein</fullName>
    </submittedName>
</protein>
<feature type="signal peptide" evidence="2">
    <location>
        <begin position="1"/>
        <end position="25"/>
    </location>
</feature>
<dbReference type="EMBL" id="WHNZ01000017">
    <property type="protein sequence ID" value="NOV00192.1"/>
    <property type="molecule type" value="Genomic_DNA"/>
</dbReference>
<reference evidence="3 4" key="1">
    <citation type="submission" date="2019-10" db="EMBL/GenBank/DDBJ databases">
        <title>Description of Paenibacillus pedi sp. nov.</title>
        <authorList>
            <person name="Carlier A."/>
            <person name="Qi S."/>
        </authorList>
    </citation>
    <scope>NUCLEOTIDE SEQUENCE [LARGE SCALE GENOMIC DNA]</scope>
    <source>
        <strain evidence="3 4">LMG 31457</strain>
    </source>
</reference>
<feature type="region of interest" description="Disordered" evidence="1">
    <location>
        <begin position="57"/>
        <end position="94"/>
    </location>
</feature>
<gene>
    <name evidence="3" type="ORF">GC097_09200</name>
</gene>
<name>A0ABX1ZJC9_9BACL</name>
<evidence type="ECO:0000313" key="4">
    <source>
        <dbReference type="Proteomes" id="UP000618579"/>
    </source>
</evidence>
<organism evidence="3 4">
    <name type="scientific">Paenibacillus planticolens</name>
    <dbReference type="NCBI Taxonomy" id="2654976"/>
    <lineage>
        <taxon>Bacteria</taxon>
        <taxon>Bacillati</taxon>
        <taxon>Bacillota</taxon>
        <taxon>Bacilli</taxon>
        <taxon>Bacillales</taxon>
        <taxon>Paenibacillaceae</taxon>
        <taxon>Paenibacillus</taxon>
    </lineage>
</organism>
<comment type="caution">
    <text evidence="3">The sequence shown here is derived from an EMBL/GenBank/DDBJ whole genome shotgun (WGS) entry which is preliminary data.</text>
</comment>
<evidence type="ECO:0000256" key="1">
    <source>
        <dbReference type="SAM" id="MobiDB-lite"/>
    </source>
</evidence>
<keyword evidence="2" id="KW-0732">Signal</keyword>
<feature type="compositionally biased region" description="Low complexity" evidence="1">
    <location>
        <begin position="79"/>
        <end position="88"/>
    </location>
</feature>
<evidence type="ECO:0000313" key="3">
    <source>
        <dbReference type="EMBL" id="NOV00192.1"/>
    </source>
</evidence>
<evidence type="ECO:0000256" key="2">
    <source>
        <dbReference type="SAM" id="SignalP"/>
    </source>
</evidence>
<feature type="chain" id="PRO_5046443296" evidence="2">
    <location>
        <begin position="26"/>
        <end position="124"/>
    </location>
</feature>
<sequence>MLKIVRFLFIMLLLSAITFPVSAYASGNEKGSSQKNSLLSQITSIFNLSKLWSASTYQDNSNNASNNKNNSKDNDHNNNSKNNNNNDKNNNKWDDYDWYDISWNDKYWNERADSYDIWKKWFCY</sequence>
<feature type="compositionally biased region" description="Low complexity" evidence="1">
    <location>
        <begin position="59"/>
        <end position="69"/>
    </location>
</feature>
<keyword evidence="4" id="KW-1185">Reference proteome</keyword>
<proteinExistence type="predicted"/>
<dbReference type="RefSeq" id="WP_171683056.1">
    <property type="nucleotide sequence ID" value="NZ_WHNZ01000017.1"/>
</dbReference>